<organism evidence="2 3">
    <name type="scientific">Ooceraea biroi</name>
    <name type="common">Clonal raider ant</name>
    <name type="synonym">Cerapachys biroi</name>
    <dbReference type="NCBI Taxonomy" id="2015173"/>
    <lineage>
        <taxon>Eukaryota</taxon>
        <taxon>Metazoa</taxon>
        <taxon>Ecdysozoa</taxon>
        <taxon>Arthropoda</taxon>
        <taxon>Hexapoda</taxon>
        <taxon>Insecta</taxon>
        <taxon>Pterygota</taxon>
        <taxon>Neoptera</taxon>
        <taxon>Endopterygota</taxon>
        <taxon>Hymenoptera</taxon>
        <taxon>Apocrita</taxon>
        <taxon>Aculeata</taxon>
        <taxon>Formicoidea</taxon>
        <taxon>Formicidae</taxon>
        <taxon>Dorylinae</taxon>
        <taxon>Ooceraea</taxon>
    </lineage>
</organism>
<feature type="region of interest" description="Disordered" evidence="1">
    <location>
        <begin position="244"/>
        <end position="286"/>
    </location>
</feature>
<feature type="compositionally biased region" description="Acidic residues" evidence="1">
    <location>
        <begin position="249"/>
        <end position="258"/>
    </location>
</feature>
<evidence type="ECO:0000313" key="2">
    <source>
        <dbReference type="EMBL" id="EZA46918.1"/>
    </source>
</evidence>
<reference evidence="2 3" key="1">
    <citation type="journal article" date="2014" name="Curr. Biol.">
        <title>The genome of the clonal raider ant Cerapachys biroi.</title>
        <authorList>
            <person name="Oxley P.R."/>
            <person name="Ji L."/>
            <person name="Fetter-Pruneda I."/>
            <person name="McKenzie S.K."/>
            <person name="Li C."/>
            <person name="Hu H."/>
            <person name="Zhang G."/>
            <person name="Kronauer D.J."/>
        </authorList>
    </citation>
    <scope>NUCLEOTIDE SEQUENCE [LARGE SCALE GENOMIC DNA]</scope>
</reference>
<name>A0A026VT09_OOCBI</name>
<evidence type="ECO:0000256" key="1">
    <source>
        <dbReference type="SAM" id="MobiDB-lite"/>
    </source>
</evidence>
<proteinExistence type="predicted"/>
<dbReference type="EMBL" id="KK108092">
    <property type="protein sequence ID" value="EZA46918.1"/>
    <property type="molecule type" value="Genomic_DNA"/>
</dbReference>
<sequence>MLDAIVEACKQDEDCPEKQYCYKLSGHCVNYTICSRYNRVETDKLARNPFQCGPCFEGYTNEVLANGHDGSYCAKKIQTENSLSTIDQTALIWLLVGTLNPFIESKEEKLTIENDNNKVVAIDKLVGATAWRTPNWVSNANYGTNRLGDDDDDDDDFNPPNQGNNVIAQVPPVRNVPNTNVPNNSTAGQLAITMPESTANQDNARNIVLQTYIQLAITMPESTANQDNARNIVLQTYMYNYERNTDGNIDNEDTDNNDTDNNANSNTDPTPEPNENGNKYNGKKSMLINQMLKNITMN</sequence>
<keyword evidence="3" id="KW-1185">Reference proteome</keyword>
<feature type="non-terminal residue" evidence="2">
    <location>
        <position position="298"/>
    </location>
</feature>
<dbReference type="AlphaFoldDB" id="A0A026VT09"/>
<dbReference type="OrthoDB" id="7558661at2759"/>
<feature type="compositionally biased region" description="Low complexity" evidence="1">
    <location>
        <begin position="259"/>
        <end position="269"/>
    </location>
</feature>
<dbReference type="Proteomes" id="UP000053097">
    <property type="component" value="Unassembled WGS sequence"/>
</dbReference>
<protein>
    <submittedName>
        <fullName evidence="2">Uncharacterized protein</fullName>
    </submittedName>
</protein>
<gene>
    <name evidence="2" type="ORF">X777_00686</name>
</gene>
<evidence type="ECO:0000313" key="3">
    <source>
        <dbReference type="Proteomes" id="UP000053097"/>
    </source>
</evidence>
<feature type="region of interest" description="Disordered" evidence="1">
    <location>
        <begin position="142"/>
        <end position="165"/>
    </location>
</feature>
<accession>A0A026VT09</accession>
<dbReference type="OMA" id="YHVSERC"/>